<gene>
    <name evidence="2" type="ORF">DFP72DRAFT_889974</name>
</gene>
<proteinExistence type="predicted"/>
<evidence type="ECO:0000313" key="2">
    <source>
        <dbReference type="EMBL" id="KAF6758109.1"/>
    </source>
</evidence>
<evidence type="ECO:0000256" key="1">
    <source>
        <dbReference type="SAM" id="SignalP"/>
    </source>
</evidence>
<sequence>MMTILLKWLTNFLSLPLICWRQLSELSSRKIYTHTLAATANLLNYPFYVTPPLIPLPHLDQPHFRVISPVMA</sequence>
<dbReference type="AlphaFoldDB" id="A0A8H6I3T2"/>
<accession>A0A8H6I3T2</accession>
<comment type="caution">
    <text evidence="2">The sequence shown here is derived from an EMBL/GenBank/DDBJ whole genome shotgun (WGS) entry which is preliminary data.</text>
</comment>
<keyword evidence="1" id="KW-0732">Signal</keyword>
<organism evidence="2 3">
    <name type="scientific">Ephemerocybe angulata</name>
    <dbReference type="NCBI Taxonomy" id="980116"/>
    <lineage>
        <taxon>Eukaryota</taxon>
        <taxon>Fungi</taxon>
        <taxon>Dikarya</taxon>
        <taxon>Basidiomycota</taxon>
        <taxon>Agaricomycotina</taxon>
        <taxon>Agaricomycetes</taxon>
        <taxon>Agaricomycetidae</taxon>
        <taxon>Agaricales</taxon>
        <taxon>Agaricineae</taxon>
        <taxon>Psathyrellaceae</taxon>
        <taxon>Ephemerocybe</taxon>
    </lineage>
</organism>
<dbReference type="EMBL" id="JACGCI010000020">
    <property type="protein sequence ID" value="KAF6758109.1"/>
    <property type="molecule type" value="Genomic_DNA"/>
</dbReference>
<protein>
    <recommendedName>
        <fullName evidence="4">Secreted protein</fullName>
    </recommendedName>
</protein>
<evidence type="ECO:0000313" key="3">
    <source>
        <dbReference type="Proteomes" id="UP000521943"/>
    </source>
</evidence>
<evidence type="ECO:0008006" key="4">
    <source>
        <dbReference type="Google" id="ProtNLM"/>
    </source>
</evidence>
<keyword evidence="3" id="KW-1185">Reference proteome</keyword>
<feature type="non-terminal residue" evidence="2">
    <location>
        <position position="1"/>
    </location>
</feature>
<dbReference type="Proteomes" id="UP000521943">
    <property type="component" value="Unassembled WGS sequence"/>
</dbReference>
<feature type="signal peptide" evidence="1">
    <location>
        <begin position="1"/>
        <end position="21"/>
    </location>
</feature>
<reference evidence="2 3" key="1">
    <citation type="submission" date="2020-07" db="EMBL/GenBank/DDBJ databases">
        <title>Comparative genomics of pyrophilous fungi reveals a link between fire events and developmental genes.</title>
        <authorList>
            <consortium name="DOE Joint Genome Institute"/>
            <person name="Steindorff A.S."/>
            <person name="Carver A."/>
            <person name="Calhoun S."/>
            <person name="Stillman K."/>
            <person name="Liu H."/>
            <person name="Lipzen A."/>
            <person name="Pangilinan J."/>
            <person name="Labutti K."/>
            <person name="Bruns T.D."/>
            <person name="Grigoriev I.V."/>
        </authorList>
    </citation>
    <scope>NUCLEOTIDE SEQUENCE [LARGE SCALE GENOMIC DNA]</scope>
    <source>
        <strain evidence="2 3">CBS 144469</strain>
    </source>
</reference>
<feature type="chain" id="PRO_5034053756" description="Secreted protein" evidence="1">
    <location>
        <begin position="22"/>
        <end position="72"/>
    </location>
</feature>
<name>A0A8H6I3T2_9AGAR</name>